<dbReference type="Pfam" id="PF06983">
    <property type="entry name" value="3-dmu-9_3-mt"/>
    <property type="match status" value="1"/>
</dbReference>
<reference evidence="3" key="1">
    <citation type="submission" date="2019-05" db="EMBL/GenBank/DDBJ databases">
        <title>Tamlana fucoidanivorans sp. nov., isolated from the surface of algae collected from Fujian province in China.</title>
        <authorList>
            <person name="Li J."/>
        </authorList>
    </citation>
    <scope>NUCLEOTIDE SEQUENCE [LARGE SCALE GENOMIC DNA]</scope>
    <source>
        <strain evidence="3">2251</strain>
        <plasmid evidence="3">unnamed1</plasmid>
    </source>
</reference>
<dbReference type="InterPro" id="IPR028973">
    <property type="entry name" value="PhnB-like"/>
</dbReference>
<dbReference type="RefSeq" id="WP_139616507.1">
    <property type="nucleotide sequence ID" value="NZ_CP040765.1"/>
</dbReference>
<dbReference type="CDD" id="cd06588">
    <property type="entry name" value="PhnB_like"/>
    <property type="match status" value="1"/>
</dbReference>
<dbReference type="InterPro" id="IPR009725">
    <property type="entry name" value="3_dmu_93_MTrfase"/>
</dbReference>
<name>A0A4Y5SVN9_9RHOB</name>
<dbReference type="InterPro" id="IPR029068">
    <property type="entry name" value="Glyas_Bleomycin-R_OHBP_Dase"/>
</dbReference>
<accession>A0A4Y5SVN9</accession>
<dbReference type="PIRSF" id="PIRSF021700">
    <property type="entry name" value="3_dmu_93_MTrfase"/>
    <property type="match status" value="1"/>
</dbReference>
<dbReference type="Proteomes" id="UP000296374">
    <property type="component" value="Plasmid unnamed1"/>
</dbReference>
<organism evidence="2 3">
    <name type="scientific">Paracoccus liaowanqingii</name>
    <dbReference type="NCBI Taxonomy" id="2560053"/>
    <lineage>
        <taxon>Bacteria</taxon>
        <taxon>Pseudomonadati</taxon>
        <taxon>Pseudomonadota</taxon>
        <taxon>Alphaproteobacteria</taxon>
        <taxon>Rhodobacterales</taxon>
        <taxon>Paracoccaceae</taxon>
        <taxon>Paracoccus</taxon>
    </lineage>
</organism>
<geneLocation type="plasmid" evidence="2 3">
    <name>unnamed1</name>
</geneLocation>
<keyword evidence="2" id="KW-0614">Plasmid</keyword>
<evidence type="ECO:0000259" key="1">
    <source>
        <dbReference type="Pfam" id="PF06983"/>
    </source>
</evidence>
<dbReference type="AlphaFoldDB" id="A0A4Y5SVN9"/>
<evidence type="ECO:0000313" key="2">
    <source>
        <dbReference type="EMBL" id="QDA36814.1"/>
    </source>
</evidence>
<sequence length="160" mass="17383">MDQISTFLWFDGQALEAAEFYTALFPDSRITDRTPSPIDYPGGAAGQIITVAFTLDGRGFIAMNGGPGHPFTDAVSLSIDCDDQAEVDRYWDALSDGGMPVACGWIKDRFGLSWQVTPRILPRLLADPDRAKARRVMEAMTRMVKLDVAAIEAAAKGDAP</sequence>
<evidence type="ECO:0000313" key="3">
    <source>
        <dbReference type="Proteomes" id="UP000296374"/>
    </source>
</evidence>
<proteinExistence type="predicted"/>
<dbReference type="Gene3D" id="3.10.180.10">
    <property type="entry name" value="2,3-Dihydroxybiphenyl 1,2-Dioxygenase, domain 1"/>
    <property type="match status" value="1"/>
</dbReference>
<dbReference type="PANTHER" id="PTHR33990">
    <property type="entry name" value="PROTEIN YJDN-RELATED"/>
    <property type="match status" value="1"/>
</dbReference>
<dbReference type="PANTHER" id="PTHR33990:SF2">
    <property type="entry name" value="PHNB-LIKE DOMAIN-CONTAINING PROTEIN"/>
    <property type="match status" value="1"/>
</dbReference>
<dbReference type="SUPFAM" id="SSF54593">
    <property type="entry name" value="Glyoxalase/Bleomycin resistance protein/Dihydroxybiphenyl dioxygenase"/>
    <property type="match status" value="1"/>
</dbReference>
<dbReference type="EMBL" id="CP040765">
    <property type="protein sequence ID" value="QDA36814.1"/>
    <property type="molecule type" value="Genomic_DNA"/>
</dbReference>
<dbReference type="KEGG" id="plia:E4191_22300"/>
<protein>
    <submittedName>
        <fullName evidence="2">VOC family protein</fullName>
    </submittedName>
</protein>
<gene>
    <name evidence="2" type="ORF">E4191_22300</name>
</gene>
<feature type="domain" description="PhnB-like" evidence="1">
    <location>
        <begin position="3"/>
        <end position="117"/>
    </location>
</feature>